<name>A0ABW6GCP5_9ACTN</name>
<sequence length="814" mass="85493">MTVTEPSTQTELVTLTIDGVEVSVPKGTLVIRAAEQIGTQIPRFCDHPLLDPAGACRQCIVEVEGQRKPVASCTVPVAEGMVVRTQLSSPVAEKAQRGVMELLLINHPLDCPVCDKGGECPLQNQAMSTGDTDSRFEGVKRTYEKPVPLSTQVLLDRERCVLCARCTRFSQQIAGDPFIDLVERGALQQIGTGVDQPLDSYFSGNTIQICPVGALTSAAYRFRSRPFDLVSSPSVCEHCSAGCGQRTDHRRGKVLRRLAGNEPEVNEEWNCDKGRFAFRYAQQRDRLTTPLVRGEDGELVAASWPEALARAAEGLRGARAAVLAGGRVTVEDAYGYGKFARLALGTNDVDFRARPHSGEEADFLAAAVAGTGVDLGGPSVSYRDLEAAPAVLLVGLEAEEEAPIVFLRLRKANRASGLRVFSIATHATRGLAKLRGALLPAAPGTEVEWLAALAGDEVLADDAGRCADALRSPGAVVLVGERLAQTAGGLSAALRLAHATGAKLAWVPRRAGERGAVEAGALPGLLPGGRAVAVPAARAEAAAHWGAAELPARPGRDTGQILAAAAAGELDALVVGGVDPDDLPDPALAEEALARVDFVLSLELRPSAVTAHADVVLPVAAVAEKAGTFLDWEGRVRMFEPALKPDQLMQRHLHADVRVLNMVADALGRPIGLPDVRAARLELDRFAPWSGERPAAPAAHPAALPRPATGQAVLAGHRMLLDNGSLQEGDTHLAGTRHAAVARLSAATAAEVGATTALRVTGPAGSLTLPLEVTDAMPDRTVWLPLHSTPDGGAYRALGTTVGHLVTIAPAEES</sequence>
<dbReference type="NCBIfam" id="NF005895">
    <property type="entry name" value="PRK07860.1"/>
    <property type="match status" value="1"/>
</dbReference>
<dbReference type="Gene3D" id="2.20.25.90">
    <property type="entry name" value="ADC-like domains"/>
    <property type="match status" value="1"/>
</dbReference>
<dbReference type="PANTHER" id="PTHR43105:SF12">
    <property type="entry name" value="NADH-QUINONE OXIDOREDUCTASE SUBUNIT G"/>
    <property type="match status" value="1"/>
</dbReference>
<evidence type="ECO:0000256" key="5">
    <source>
        <dbReference type="ARBA" id="ARBA00022719"/>
    </source>
</evidence>
<evidence type="ECO:0000256" key="2">
    <source>
        <dbReference type="ARBA" id="ARBA00005404"/>
    </source>
</evidence>
<evidence type="ECO:0000259" key="13">
    <source>
        <dbReference type="PROSITE" id="PS51085"/>
    </source>
</evidence>
<keyword evidence="3 12" id="KW-0004">4Fe-4S</keyword>
<dbReference type="Gene3D" id="3.40.50.740">
    <property type="match status" value="2"/>
</dbReference>
<feature type="domain" description="4Fe-4S His(Cys)3-ligated-type" evidence="15">
    <location>
        <begin position="91"/>
        <end position="130"/>
    </location>
</feature>
<keyword evidence="9 12" id="KW-0411">Iron-sulfur</keyword>
<dbReference type="PROSITE" id="PS51669">
    <property type="entry name" value="4FE4S_MOW_BIS_MGD"/>
    <property type="match status" value="1"/>
</dbReference>
<dbReference type="InterPro" id="IPR006963">
    <property type="entry name" value="Mopterin_OxRdtase_4Fe-4S_dom"/>
</dbReference>
<dbReference type="Gene3D" id="3.40.228.10">
    <property type="entry name" value="Dimethylsulfoxide Reductase, domain 2"/>
    <property type="match status" value="1"/>
</dbReference>
<dbReference type="InterPro" id="IPR054351">
    <property type="entry name" value="NADH_UbQ_OxRdtase_ferredoxin"/>
</dbReference>
<comment type="cofactor">
    <cofactor evidence="1 12">
        <name>[4Fe-4S] cluster</name>
        <dbReference type="ChEBI" id="CHEBI:49883"/>
    </cofactor>
</comment>
<keyword evidence="5 12" id="KW-0874">Quinone</keyword>
<accession>A0ABW6GCP5</accession>
<dbReference type="SUPFAM" id="SSF50692">
    <property type="entry name" value="ADC-like"/>
    <property type="match status" value="1"/>
</dbReference>
<dbReference type="CDD" id="cd00207">
    <property type="entry name" value="fer2"/>
    <property type="match status" value="1"/>
</dbReference>
<evidence type="ECO:0000256" key="7">
    <source>
        <dbReference type="ARBA" id="ARBA00022967"/>
    </source>
</evidence>
<evidence type="ECO:0000256" key="12">
    <source>
        <dbReference type="RuleBase" id="RU003525"/>
    </source>
</evidence>
<keyword evidence="10 12" id="KW-0520">NAD</keyword>
<dbReference type="CDD" id="cd02788">
    <property type="entry name" value="MopB_CT_NDH-1_NuoG2-N7"/>
    <property type="match status" value="1"/>
</dbReference>
<feature type="domain" description="2Fe-2S ferredoxin-type" evidence="13">
    <location>
        <begin position="11"/>
        <end position="89"/>
    </location>
</feature>
<keyword evidence="8 12" id="KW-0408">Iron</keyword>
<dbReference type="PROSITE" id="PS51839">
    <property type="entry name" value="4FE4S_HC3"/>
    <property type="match status" value="1"/>
</dbReference>
<evidence type="ECO:0000256" key="1">
    <source>
        <dbReference type="ARBA" id="ARBA00001966"/>
    </source>
</evidence>
<dbReference type="SMART" id="SM00926">
    <property type="entry name" value="Molybdop_Fe4S4"/>
    <property type="match status" value="1"/>
</dbReference>
<dbReference type="SUPFAM" id="SSF53706">
    <property type="entry name" value="Formate dehydrogenase/DMSO reductase, domains 1-3"/>
    <property type="match status" value="1"/>
</dbReference>
<evidence type="ECO:0000256" key="10">
    <source>
        <dbReference type="ARBA" id="ARBA00023027"/>
    </source>
</evidence>
<dbReference type="EMBL" id="JBHYPX010000001">
    <property type="protein sequence ID" value="MFE1350488.1"/>
    <property type="molecule type" value="Genomic_DNA"/>
</dbReference>
<dbReference type="InterPro" id="IPR050123">
    <property type="entry name" value="Prok_molybdopt-oxidoreductase"/>
</dbReference>
<dbReference type="NCBIfam" id="TIGR01973">
    <property type="entry name" value="NuoG"/>
    <property type="match status" value="1"/>
</dbReference>
<dbReference type="SUPFAM" id="SSF54862">
    <property type="entry name" value="4Fe-4S ferredoxins"/>
    <property type="match status" value="1"/>
</dbReference>
<keyword evidence="17" id="KW-1185">Reference proteome</keyword>
<dbReference type="GO" id="GO:0050136">
    <property type="term" value="F:NADH dehydrogenase (quinone) (non-electrogenic) activity"/>
    <property type="evidence" value="ECO:0007669"/>
    <property type="project" value="UniProtKB-EC"/>
</dbReference>
<dbReference type="InterPro" id="IPR010228">
    <property type="entry name" value="NADH_UbQ_OxRdtase_Gsu"/>
</dbReference>
<dbReference type="Pfam" id="PF04879">
    <property type="entry name" value="Molybdop_Fe4S4"/>
    <property type="match status" value="1"/>
</dbReference>
<dbReference type="RefSeq" id="WP_380318117.1">
    <property type="nucleotide sequence ID" value="NZ_JBHYPW010000005.1"/>
</dbReference>
<protein>
    <recommendedName>
        <fullName evidence="12">NADH-quinone oxidoreductase</fullName>
        <ecNumber evidence="12">7.1.1.-</ecNumber>
    </recommendedName>
</protein>
<organism evidence="16 17">
    <name type="scientific">Kitasatospora phosalacinea</name>
    <dbReference type="NCBI Taxonomy" id="2065"/>
    <lineage>
        <taxon>Bacteria</taxon>
        <taxon>Bacillati</taxon>
        <taxon>Actinomycetota</taxon>
        <taxon>Actinomycetes</taxon>
        <taxon>Kitasatosporales</taxon>
        <taxon>Streptomycetaceae</taxon>
        <taxon>Kitasatospora</taxon>
    </lineage>
</organism>
<comment type="catalytic activity">
    <reaction evidence="11 12">
        <text>a quinone + NADH + 5 H(+)(in) = a quinol + NAD(+) + 4 H(+)(out)</text>
        <dbReference type="Rhea" id="RHEA:57888"/>
        <dbReference type="ChEBI" id="CHEBI:15378"/>
        <dbReference type="ChEBI" id="CHEBI:24646"/>
        <dbReference type="ChEBI" id="CHEBI:57540"/>
        <dbReference type="ChEBI" id="CHEBI:57945"/>
        <dbReference type="ChEBI" id="CHEBI:132124"/>
    </reaction>
</comment>
<proteinExistence type="inferred from homology"/>
<dbReference type="Gene3D" id="3.30.70.20">
    <property type="match status" value="1"/>
</dbReference>
<dbReference type="PANTHER" id="PTHR43105">
    <property type="entry name" value="RESPIRATORY NITRATE REDUCTASE"/>
    <property type="match status" value="1"/>
</dbReference>
<dbReference type="Pfam" id="PF00384">
    <property type="entry name" value="Molybdopterin"/>
    <property type="match status" value="1"/>
</dbReference>
<keyword evidence="6 12" id="KW-0479">Metal-binding</keyword>
<dbReference type="InterPro" id="IPR019574">
    <property type="entry name" value="NADH_UbQ_OxRdtase_Gsu_4Fe4S-bd"/>
</dbReference>
<dbReference type="PROSITE" id="PS00641">
    <property type="entry name" value="COMPLEX1_75K_1"/>
    <property type="match status" value="1"/>
</dbReference>
<evidence type="ECO:0000256" key="9">
    <source>
        <dbReference type="ARBA" id="ARBA00023014"/>
    </source>
</evidence>
<dbReference type="PROSITE" id="PS00642">
    <property type="entry name" value="COMPLEX1_75K_2"/>
    <property type="match status" value="1"/>
</dbReference>
<dbReference type="EC" id="7.1.1.-" evidence="12"/>
<keyword evidence="16" id="KW-0560">Oxidoreductase</keyword>
<evidence type="ECO:0000256" key="6">
    <source>
        <dbReference type="ARBA" id="ARBA00022723"/>
    </source>
</evidence>
<comment type="similarity">
    <text evidence="2 12">Belongs to the complex I 75 kDa subunit family.</text>
</comment>
<dbReference type="PROSITE" id="PS51085">
    <property type="entry name" value="2FE2S_FER_2"/>
    <property type="match status" value="1"/>
</dbReference>
<dbReference type="Pfam" id="PF10588">
    <property type="entry name" value="NADH-G_4Fe-4S_3"/>
    <property type="match status" value="1"/>
</dbReference>
<keyword evidence="7 12" id="KW-1278">Translocase</keyword>
<dbReference type="InterPro" id="IPR009010">
    <property type="entry name" value="Asp_de-COase-like_dom_sf"/>
</dbReference>
<evidence type="ECO:0000256" key="4">
    <source>
        <dbReference type="ARBA" id="ARBA00022714"/>
    </source>
</evidence>
<dbReference type="InterPro" id="IPR036010">
    <property type="entry name" value="2Fe-2S_ferredoxin-like_sf"/>
</dbReference>
<comment type="cofactor">
    <cofactor evidence="12">
        <name>[2Fe-2S] cluster</name>
        <dbReference type="ChEBI" id="CHEBI:190135"/>
    </cofactor>
    <text evidence="12">Binds 1 [2Fe-2S] cluster per subunit.</text>
</comment>
<evidence type="ECO:0000313" key="17">
    <source>
        <dbReference type="Proteomes" id="UP001599542"/>
    </source>
</evidence>
<evidence type="ECO:0000256" key="8">
    <source>
        <dbReference type="ARBA" id="ARBA00023004"/>
    </source>
</evidence>
<comment type="caution">
    <text evidence="16">The sequence shown here is derived from an EMBL/GenBank/DDBJ whole genome shotgun (WGS) entry which is preliminary data.</text>
</comment>
<dbReference type="SUPFAM" id="SSF54292">
    <property type="entry name" value="2Fe-2S ferredoxin-like"/>
    <property type="match status" value="1"/>
</dbReference>
<evidence type="ECO:0000313" key="16">
    <source>
        <dbReference type="EMBL" id="MFE1350488.1"/>
    </source>
</evidence>
<feature type="domain" description="4Fe-4S Mo/W bis-MGD-type" evidence="14">
    <location>
        <begin position="229"/>
        <end position="285"/>
    </location>
</feature>
<dbReference type="SMART" id="SM00929">
    <property type="entry name" value="NADH-G_4Fe-4S_3"/>
    <property type="match status" value="1"/>
</dbReference>
<evidence type="ECO:0000259" key="14">
    <source>
        <dbReference type="PROSITE" id="PS51669"/>
    </source>
</evidence>
<comment type="function">
    <text evidence="12">NDH-1 shuttles electrons from NADH, via FMN and iron-sulfur (Fe-S) centers, to quinones in the respiratory chain. Couples the redox reaction to proton translocation (for every two electrons transferred, four hydrogen ions are translocated across the cytoplasmic membrane), and thus conserves the redox energy in a proton gradient.</text>
</comment>
<evidence type="ECO:0000259" key="15">
    <source>
        <dbReference type="PROSITE" id="PS51839"/>
    </source>
</evidence>
<dbReference type="Pfam" id="PF22117">
    <property type="entry name" value="Fer4_Nqo3"/>
    <property type="match status" value="1"/>
</dbReference>
<evidence type="ECO:0000256" key="3">
    <source>
        <dbReference type="ARBA" id="ARBA00022485"/>
    </source>
</evidence>
<dbReference type="InterPro" id="IPR000283">
    <property type="entry name" value="NADH_UbQ_OxRdtase_75kDa_su_CS"/>
</dbReference>
<dbReference type="InterPro" id="IPR001041">
    <property type="entry name" value="2Fe-2S_ferredoxin-type"/>
</dbReference>
<dbReference type="PROSITE" id="PS00643">
    <property type="entry name" value="COMPLEX1_75K_3"/>
    <property type="match status" value="1"/>
</dbReference>
<reference evidence="16 17" key="1">
    <citation type="submission" date="2024-09" db="EMBL/GenBank/DDBJ databases">
        <title>The Natural Products Discovery Center: Release of the First 8490 Sequenced Strains for Exploring Actinobacteria Biosynthetic Diversity.</title>
        <authorList>
            <person name="Kalkreuter E."/>
            <person name="Kautsar S.A."/>
            <person name="Yang D."/>
            <person name="Bader C.D."/>
            <person name="Teijaro C.N."/>
            <person name="Fluegel L."/>
            <person name="Davis C.M."/>
            <person name="Simpson J.R."/>
            <person name="Lauterbach L."/>
            <person name="Steele A.D."/>
            <person name="Gui C."/>
            <person name="Meng S."/>
            <person name="Li G."/>
            <person name="Viehrig K."/>
            <person name="Ye F."/>
            <person name="Su P."/>
            <person name="Kiefer A.F."/>
            <person name="Nichols A."/>
            <person name="Cepeda A.J."/>
            <person name="Yan W."/>
            <person name="Fan B."/>
            <person name="Jiang Y."/>
            <person name="Adhikari A."/>
            <person name="Zheng C.-J."/>
            <person name="Schuster L."/>
            <person name="Cowan T.M."/>
            <person name="Smanski M.J."/>
            <person name="Chevrette M.G."/>
            <person name="De Carvalho L.P.S."/>
            <person name="Shen B."/>
        </authorList>
    </citation>
    <scope>NUCLEOTIDE SEQUENCE [LARGE SCALE GENOMIC DNA]</scope>
    <source>
        <strain evidence="16 17">NPDC058753</strain>
    </source>
</reference>
<gene>
    <name evidence="16" type="ORF">ACFW6T_00705</name>
</gene>
<dbReference type="Proteomes" id="UP001599542">
    <property type="component" value="Unassembled WGS sequence"/>
</dbReference>
<dbReference type="InterPro" id="IPR006656">
    <property type="entry name" value="Mopterin_OxRdtase"/>
</dbReference>
<dbReference type="Gene3D" id="3.10.20.740">
    <property type="match status" value="1"/>
</dbReference>
<keyword evidence="4 12" id="KW-0001">2Fe-2S</keyword>
<dbReference type="Pfam" id="PF13510">
    <property type="entry name" value="Fer2_4"/>
    <property type="match status" value="1"/>
</dbReference>
<evidence type="ECO:0000256" key="11">
    <source>
        <dbReference type="ARBA" id="ARBA00047712"/>
    </source>
</evidence>